<reference evidence="4" key="1">
    <citation type="journal article" date="2013" name="Nat. Genet.">
        <title>The wheat powdery mildew genome shows the unique evolution of an obligate biotroph.</title>
        <authorList>
            <person name="Wicker T."/>
            <person name="Oberhaensli S."/>
            <person name="Parlange F."/>
            <person name="Buchmann J.P."/>
            <person name="Shatalina M."/>
            <person name="Roffler S."/>
            <person name="Ben-David R."/>
            <person name="Dolezel J."/>
            <person name="Simkova H."/>
            <person name="Schulze-Lefert P."/>
            <person name="Spanu P.D."/>
            <person name="Bruggmann R."/>
            <person name="Amselem J."/>
            <person name="Quesneville H."/>
            <person name="Ver Loren van Themaat E."/>
            <person name="Paape T."/>
            <person name="Shimizu K.K."/>
            <person name="Keller B."/>
        </authorList>
    </citation>
    <scope>NUCLEOTIDE SEQUENCE [LARGE SCALE GENOMIC DNA]</scope>
    <source>
        <strain evidence="4">96224</strain>
    </source>
</reference>
<dbReference type="HOGENOM" id="CLU_127756_0_0_1"/>
<dbReference type="AlphaFoldDB" id="A0A061HNG5"/>
<reference evidence="3" key="3">
    <citation type="submission" date="2018-07" db="EMBL/GenBank/DDBJ databases">
        <authorList>
            <person name="Quirk P.G."/>
            <person name="Krulwich T.A."/>
        </authorList>
    </citation>
    <scope>NUCLEOTIDE SEQUENCE</scope>
    <source>
        <strain evidence="3">96224</strain>
    </source>
</reference>
<feature type="non-terminal residue" evidence="3">
    <location>
        <position position="164"/>
    </location>
</feature>
<protein>
    <submittedName>
        <fullName evidence="3">BgtAcSP-30824</fullName>
    </submittedName>
</protein>
<gene>
    <name evidence="2" type="ORF">BGT96224_AcSP30824</name>
    <name evidence="3" type="ORF">BGT96224V2_LOCUS3032</name>
</gene>
<dbReference type="Proteomes" id="UP000053110">
    <property type="component" value="Unassembled WGS sequence"/>
</dbReference>
<name>A0A061HNG5_BLUGR</name>
<keyword evidence="1" id="KW-0732">Signal</keyword>
<feature type="chain" id="PRO_5044539273" evidence="1">
    <location>
        <begin position="26"/>
        <end position="164"/>
    </location>
</feature>
<dbReference type="EMBL" id="KE375035">
    <property type="protein sequence ID" value="EPQ65200.1"/>
    <property type="molecule type" value="Genomic_DNA"/>
</dbReference>
<sequence>MRFSSIAIILQSASIFSTAVAGVTAHQIEEQSKSFVCDGVPIKFNKFGYQRSLVEDTTSMLVPGSLYQIYREKLIQESEKDQNHGTPLQYADNYTTNLSFYLLSDLTSYENHRAYFIVFDYYLVSDGRYRATAIILKKTQQNRPGFNEQLTDPYYELCKVGSFR</sequence>
<feature type="signal peptide" evidence="1">
    <location>
        <begin position="1"/>
        <end position="25"/>
    </location>
</feature>
<evidence type="ECO:0000313" key="4">
    <source>
        <dbReference type="Proteomes" id="UP000053110"/>
    </source>
</evidence>
<organism evidence="3">
    <name type="scientific">Blumeria graminis f. sp. tritici 96224</name>
    <dbReference type="NCBI Taxonomy" id="1268274"/>
    <lineage>
        <taxon>Eukaryota</taxon>
        <taxon>Fungi</taxon>
        <taxon>Dikarya</taxon>
        <taxon>Ascomycota</taxon>
        <taxon>Pezizomycotina</taxon>
        <taxon>Leotiomycetes</taxon>
        <taxon>Erysiphales</taxon>
        <taxon>Erysiphaceae</taxon>
        <taxon>Blumeria</taxon>
    </lineage>
</organism>
<reference evidence="2" key="2">
    <citation type="submission" date="2013-01" db="EMBL/GenBank/DDBJ databases">
        <title>The wheat powdery mildew genome reveals unique evolution of an obligate biotroph.</title>
        <authorList>
            <person name="Oberhaensli S."/>
            <person name="Wicker T."/>
            <person name="Keller B."/>
        </authorList>
    </citation>
    <scope>NUCLEOTIDE SEQUENCE</scope>
    <source>
        <strain evidence="2">96224</strain>
    </source>
</reference>
<dbReference type="EMBL" id="UIGY01000062">
    <property type="protein sequence ID" value="SUZ09869.1"/>
    <property type="molecule type" value="Genomic_DNA"/>
</dbReference>
<accession>A0A061HNG5</accession>
<proteinExistence type="predicted"/>
<evidence type="ECO:0000256" key="1">
    <source>
        <dbReference type="SAM" id="SignalP"/>
    </source>
</evidence>
<evidence type="ECO:0000313" key="2">
    <source>
        <dbReference type="EMBL" id="EPQ65200.1"/>
    </source>
</evidence>
<evidence type="ECO:0000313" key="3">
    <source>
        <dbReference type="EMBL" id="SUZ09869.1"/>
    </source>
</evidence>